<accession>A0A4Y2BYU2</accession>
<keyword evidence="3" id="KW-1185">Reference proteome</keyword>
<sequence length="615" mass="70424">MDTYAELFEELDSIDWEKEATPAAALDDELNYSPDLPDFDEMANISPISPIHSPPAMDEPAVIDKPPAMEPTPDDETKPTMPSQDEPPAMEPTPDDETQPAMPSQKEPAMEYEPTSPPAALKKPADKENDCKPPALKKPSGKKEKEPRKYKRPSSSLRQKDPRISLKRKISPVRAPSTPLKVPTFAKTPKSDVPKRDVPKSDVPPQDKGWKPVQSFKPVEERIFYHSTNHVLALREGEYVLTNGYETASRKNEKHWHQALEEDLRFIAKSTRSVHSFANSSSNMFPDQIVASAPTLHHPRSKDYFLQLTNVTVFSFKLHDQLIKFYPLLQGTPKTWSNEVLRDNFVRTAMESSKIAPFQPRKVHFEKLQERFSRPVQRGLRNTDVRAGFCWNDHTFLVKAYFTFGQRTVPQGHQHLFQTTDAPVLFYKLDNVGSPNSSFRVQDTWFHRLDQYVYDQYVWQPHSTYAVPEYTTYAILTVQKSLFSVHVLPMEVLGADWKRPDADRHLLGAAPPPQVEKKKRKRRDEEEASKRPRIDIVQQATNQNISVPEQQQMLFDGQQQFIMEDLIPTFLQSPAPLYTPGTSLETMVTVETLQFQIAELQKQLAALQEHPETCM</sequence>
<feature type="region of interest" description="Disordered" evidence="1">
    <location>
        <begin position="19"/>
        <end position="212"/>
    </location>
</feature>
<feature type="compositionally biased region" description="Basic and acidic residues" evidence="1">
    <location>
        <begin position="523"/>
        <end position="534"/>
    </location>
</feature>
<proteinExistence type="predicted"/>
<organism evidence="2 3">
    <name type="scientific">Araneus ventricosus</name>
    <name type="common">Orbweaver spider</name>
    <name type="synonym">Epeira ventricosa</name>
    <dbReference type="NCBI Taxonomy" id="182803"/>
    <lineage>
        <taxon>Eukaryota</taxon>
        <taxon>Metazoa</taxon>
        <taxon>Ecdysozoa</taxon>
        <taxon>Arthropoda</taxon>
        <taxon>Chelicerata</taxon>
        <taxon>Arachnida</taxon>
        <taxon>Araneae</taxon>
        <taxon>Araneomorphae</taxon>
        <taxon>Entelegynae</taxon>
        <taxon>Araneoidea</taxon>
        <taxon>Araneidae</taxon>
        <taxon>Araneus</taxon>
    </lineage>
</organism>
<reference evidence="2 3" key="1">
    <citation type="journal article" date="2019" name="Sci. Rep.">
        <title>Orb-weaving spider Araneus ventricosus genome elucidates the spidroin gene catalogue.</title>
        <authorList>
            <person name="Kono N."/>
            <person name="Nakamura H."/>
            <person name="Ohtoshi R."/>
            <person name="Moran D.A.P."/>
            <person name="Shinohara A."/>
            <person name="Yoshida Y."/>
            <person name="Fujiwara M."/>
            <person name="Mori M."/>
            <person name="Tomita M."/>
            <person name="Arakawa K."/>
        </authorList>
    </citation>
    <scope>NUCLEOTIDE SEQUENCE [LARGE SCALE GENOMIC DNA]</scope>
</reference>
<feature type="compositionally biased region" description="Low complexity" evidence="1">
    <location>
        <begin position="45"/>
        <end position="55"/>
    </location>
</feature>
<evidence type="ECO:0000256" key="1">
    <source>
        <dbReference type="SAM" id="MobiDB-lite"/>
    </source>
</evidence>
<feature type="region of interest" description="Disordered" evidence="1">
    <location>
        <begin position="503"/>
        <end position="534"/>
    </location>
</feature>
<comment type="caution">
    <text evidence="2">The sequence shown here is derived from an EMBL/GenBank/DDBJ whole genome shotgun (WGS) entry which is preliminary data.</text>
</comment>
<evidence type="ECO:0000313" key="3">
    <source>
        <dbReference type="Proteomes" id="UP000499080"/>
    </source>
</evidence>
<dbReference type="Proteomes" id="UP000499080">
    <property type="component" value="Unassembled WGS sequence"/>
</dbReference>
<dbReference type="AlphaFoldDB" id="A0A4Y2BYU2"/>
<gene>
    <name evidence="2" type="ORF">AVEN_135834_1</name>
</gene>
<name>A0A4Y2BYU2_ARAVE</name>
<dbReference type="EMBL" id="BGPR01084914">
    <property type="protein sequence ID" value="GBL97370.1"/>
    <property type="molecule type" value="Genomic_DNA"/>
</dbReference>
<protein>
    <submittedName>
        <fullName evidence="2">Uncharacterized protein</fullName>
    </submittedName>
</protein>
<evidence type="ECO:0000313" key="2">
    <source>
        <dbReference type="EMBL" id="GBL97370.1"/>
    </source>
</evidence>
<feature type="compositionally biased region" description="Basic and acidic residues" evidence="1">
    <location>
        <begin position="189"/>
        <end position="200"/>
    </location>
</feature>